<protein>
    <recommendedName>
        <fullName evidence="4">DUF4233 domain-containing protein</fullName>
    </recommendedName>
</protein>
<reference evidence="2 3" key="1">
    <citation type="journal article" date="2017" name="Chemistry">
        <title>Isolation, Biosynthesis and Chemical Modifications of Rubterolones A-F: Rare Tropolone Alkaloids from Actinomadura sp. 5-2.</title>
        <authorList>
            <person name="Guo H."/>
            <person name="Benndorf R."/>
            <person name="Leichnitz D."/>
            <person name="Klassen J.L."/>
            <person name="Vollmers J."/>
            <person name="Gorls H."/>
            <person name="Steinacker M."/>
            <person name="Weigel C."/>
            <person name="Dahse H.M."/>
            <person name="Kaster A.K."/>
            <person name="de Beer Z.W."/>
            <person name="Poulsen M."/>
            <person name="Beemelmanns C."/>
        </authorList>
    </citation>
    <scope>NUCLEOTIDE SEQUENCE [LARGE SCALE GENOMIC DNA]</scope>
    <source>
        <strain evidence="2 3">5-2</strain>
    </source>
</reference>
<keyword evidence="3" id="KW-1185">Reference proteome</keyword>
<organism evidence="2 3">
    <name type="scientific">Actinomadura rubteroloni</name>
    <dbReference type="NCBI Taxonomy" id="1926885"/>
    <lineage>
        <taxon>Bacteria</taxon>
        <taxon>Bacillati</taxon>
        <taxon>Actinomycetota</taxon>
        <taxon>Actinomycetes</taxon>
        <taxon>Streptosporangiales</taxon>
        <taxon>Thermomonosporaceae</taxon>
        <taxon>Actinomadura</taxon>
    </lineage>
</organism>
<name>A0A2P4US12_9ACTN</name>
<feature type="transmembrane region" description="Helical" evidence="1">
    <location>
        <begin position="12"/>
        <end position="38"/>
    </location>
</feature>
<keyword evidence="1" id="KW-1133">Transmembrane helix</keyword>
<keyword evidence="1" id="KW-0472">Membrane</keyword>
<dbReference type="EMBL" id="MTBP01000001">
    <property type="protein sequence ID" value="POM27828.1"/>
    <property type="molecule type" value="Genomic_DNA"/>
</dbReference>
<keyword evidence="1" id="KW-0812">Transmembrane</keyword>
<sequence>MTRPAGASARGGRALLSAVLASEAIVIALAIPVAISVLDVDGGLAGGVCGGLAVLCLLVTGLLRRPWGVQAGTVLQVAILLTGFLVPTMFFLGVLFGALWATSLWMARKAEAVQAAAANSRAENPSGKDAPPPGA</sequence>
<dbReference type="RefSeq" id="WP_103562598.1">
    <property type="nucleotide sequence ID" value="NZ_MTBP01000001.1"/>
</dbReference>
<accession>A0A2P4US12</accession>
<evidence type="ECO:0000256" key="1">
    <source>
        <dbReference type="SAM" id="Phobius"/>
    </source>
</evidence>
<proteinExistence type="predicted"/>
<feature type="transmembrane region" description="Helical" evidence="1">
    <location>
        <begin position="44"/>
        <end position="63"/>
    </location>
</feature>
<feature type="transmembrane region" description="Helical" evidence="1">
    <location>
        <begin position="75"/>
        <end position="101"/>
    </location>
</feature>
<comment type="caution">
    <text evidence="2">The sequence shown here is derived from an EMBL/GenBank/DDBJ whole genome shotgun (WGS) entry which is preliminary data.</text>
</comment>
<evidence type="ECO:0008006" key="4">
    <source>
        <dbReference type="Google" id="ProtNLM"/>
    </source>
</evidence>
<dbReference type="Pfam" id="PF14017">
    <property type="entry name" value="DUF4233"/>
    <property type="match status" value="1"/>
</dbReference>
<gene>
    <name evidence="2" type="ORF">BTM25_22500</name>
</gene>
<dbReference type="InterPro" id="IPR025327">
    <property type="entry name" value="DUF4233"/>
</dbReference>
<dbReference type="Proteomes" id="UP000242367">
    <property type="component" value="Unassembled WGS sequence"/>
</dbReference>
<dbReference type="AlphaFoldDB" id="A0A2P4US12"/>
<evidence type="ECO:0000313" key="3">
    <source>
        <dbReference type="Proteomes" id="UP000242367"/>
    </source>
</evidence>
<evidence type="ECO:0000313" key="2">
    <source>
        <dbReference type="EMBL" id="POM27828.1"/>
    </source>
</evidence>